<protein>
    <submittedName>
        <fullName evidence="1">Uncharacterized protein</fullName>
    </submittedName>
</protein>
<sequence>MIKVLGQRMKKLQFIASCPQHGVLDHPPNECHITQEYVAALLFKQLGNYGFDAQHIVHEHEKVEVSIDNHLLPLSITCQQTDHDGHLMCEISANPDEEQDWFEKIETQSIIRQLAQAVENSLKADHSFSAFEWKS</sequence>
<reference evidence="1 2" key="1">
    <citation type="submission" date="2011-04" db="EMBL/GenBank/DDBJ databases">
        <authorList>
            <person name="Weinstock G."/>
            <person name="Sodergren E."/>
            <person name="Clifton S."/>
            <person name="Fulton L."/>
            <person name="Fulton B."/>
            <person name="Courtney L."/>
            <person name="Fronick C."/>
            <person name="Harrison M."/>
            <person name="Strong C."/>
            <person name="Farmer C."/>
            <person name="Delahaunty K."/>
            <person name="Markovic C."/>
            <person name="Hall O."/>
            <person name="Minx P."/>
            <person name="Tomlinson C."/>
            <person name="Mitreva M."/>
            <person name="Hou S."/>
            <person name="Chen J."/>
            <person name="Wollam A."/>
            <person name="Pepin K.H."/>
            <person name="Johnson M."/>
            <person name="Bhonagiri V."/>
            <person name="Zhang X."/>
            <person name="Suruliraj S."/>
            <person name="Warren W."/>
            <person name="Chinwalla A."/>
            <person name="Mardis E.R."/>
            <person name="Wilson R.K."/>
        </authorList>
    </citation>
    <scope>NUCLEOTIDE SEQUENCE [LARGE SCALE GENOMIC DNA]</scope>
    <source>
        <strain evidence="1 2">6014059</strain>
    </source>
</reference>
<dbReference type="Proteomes" id="UP000003204">
    <property type="component" value="Unassembled WGS sequence"/>
</dbReference>
<gene>
    <name evidence="1" type="ORF">HMPREF0022_02627</name>
</gene>
<dbReference type="AlphaFoldDB" id="A0A828SNC6"/>
<name>A0A828SNC6_ACIBA</name>
<evidence type="ECO:0000313" key="1">
    <source>
        <dbReference type="EMBL" id="EGJ67600.1"/>
    </source>
</evidence>
<organism evidence="1 2">
    <name type="scientific">Acinetobacter baumannii 6014059</name>
    <dbReference type="NCBI Taxonomy" id="525242"/>
    <lineage>
        <taxon>Bacteria</taxon>
        <taxon>Pseudomonadati</taxon>
        <taxon>Pseudomonadota</taxon>
        <taxon>Gammaproteobacteria</taxon>
        <taxon>Moraxellales</taxon>
        <taxon>Moraxellaceae</taxon>
        <taxon>Acinetobacter</taxon>
        <taxon>Acinetobacter calcoaceticus/baumannii complex</taxon>
    </lineage>
</organism>
<proteinExistence type="predicted"/>
<dbReference type="EMBL" id="ACYS02000141">
    <property type="protein sequence ID" value="EGJ67600.1"/>
    <property type="molecule type" value="Genomic_DNA"/>
</dbReference>
<evidence type="ECO:0000313" key="2">
    <source>
        <dbReference type="Proteomes" id="UP000003204"/>
    </source>
</evidence>
<comment type="caution">
    <text evidence="1">The sequence shown here is derived from an EMBL/GenBank/DDBJ whole genome shotgun (WGS) entry which is preliminary data.</text>
</comment>
<accession>A0A828SNC6</accession>